<dbReference type="AlphaFoldDB" id="A0A1G4RIP4"/>
<proteinExistence type="predicted"/>
<dbReference type="SUPFAM" id="SSF47413">
    <property type="entry name" value="lambda repressor-like DNA-binding domains"/>
    <property type="match status" value="1"/>
</dbReference>
<feature type="region of interest" description="Disordered" evidence="1">
    <location>
        <begin position="76"/>
        <end position="107"/>
    </location>
</feature>
<organism evidence="2 3">
    <name type="scientific">Ancylobacter rudongensis</name>
    <dbReference type="NCBI Taxonomy" id="177413"/>
    <lineage>
        <taxon>Bacteria</taxon>
        <taxon>Pseudomonadati</taxon>
        <taxon>Pseudomonadota</taxon>
        <taxon>Alphaproteobacteria</taxon>
        <taxon>Hyphomicrobiales</taxon>
        <taxon>Xanthobacteraceae</taxon>
        <taxon>Ancylobacter</taxon>
    </lineage>
</organism>
<dbReference type="CDD" id="cd00093">
    <property type="entry name" value="HTH_XRE"/>
    <property type="match status" value="1"/>
</dbReference>
<dbReference type="InterPro" id="IPR010982">
    <property type="entry name" value="Lambda_DNA-bd_dom_sf"/>
</dbReference>
<protein>
    <submittedName>
        <fullName evidence="2">Helix-turn-helix domain-containing protein</fullName>
    </submittedName>
</protein>
<dbReference type="Proteomes" id="UP000198889">
    <property type="component" value="Unassembled WGS sequence"/>
</dbReference>
<dbReference type="Gene3D" id="1.10.260.40">
    <property type="entry name" value="lambda repressor-like DNA-binding domains"/>
    <property type="match status" value="1"/>
</dbReference>
<name>A0A1G4RIP4_9HYPH</name>
<dbReference type="InterPro" id="IPR001387">
    <property type="entry name" value="Cro/C1-type_HTH"/>
</dbReference>
<reference evidence="3" key="1">
    <citation type="submission" date="2016-10" db="EMBL/GenBank/DDBJ databases">
        <authorList>
            <person name="Varghese N."/>
            <person name="Submissions S."/>
        </authorList>
    </citation>
    <scope>NUCLEOTIDE SEQUENCE [LARGE SCALE GENOMIC DNA]</scope>
    <source>
        <strain evidence="3">CGMCC 1.1761</strain>
    </source>
</reference>
<dbReference type="GO" id="GO:0003677">
    <property type="term" value="F:DNA binding"/>
    <property type="evidence" value="ECO:0007669"/>
    <property type="project" value="InterPro"/>
</dbReference>
<evidence type="ECO:0000256" key="1">
    <source>
        <dbReference type="SAM" id="MobiDB-lite"/>
    </source>
</evidence>
<keyword evidence="3" id="KW-1185">Reference proteome</keyword>
<dbReference type="EMBL" id="FMTP01000002">
    <property type="protein sequence ID" value="SCW56670.1"/>
    <property type="molecule type" value="Genomic_DNA"/>
</dbReference>
<sequence length="107" mass="11076">MPETLPASLALSAGQCRAARALLGWSVAELAEKARVTPAWLEAFERGGETVDDFDPGEAGRMLRALEEAGIELLAPGQASTGGGPGLRIRQQGGYIPAEQLSSANDG</sequence>
<dbReference type="STRING" id="177413.SAMN05660859_1680"/>
<dbReference type="RefSeq" id="WP_091437862.1">
    <property type="nucleotide sequence ID" value="NZ_FMTP01000002.1"/>
</dbReference>
<gene>
    <name evidence="2" type="ORF">SAMN05660859_1680</name>
</gene>
<evidence type="ECO:0000313" key="2">
    <source>
        <dbReference type="EMBL" id="SCW56670.1"/>
    </source>
</evidence>
<accession>A0A1G4RIP4</accession>
<evidence type="ECO:0000313" key="3">
    <source>
        <dbReference type="Proteomes" id="UP000198889"/>
    </source>
</evidence>